<dbReference type="InterPro" id="IPR006311">
    <property type="entry name" value="TAT_signal"/>
</dbReference>
<evidence type="ECO:0000259" key="2">
    <source>
        <dbReference type="Pfam" id="PF04213"/>
    </source>
</evidence>
<feature type="domain" description="Htaa" evidence="2">
    <location>
        <begin position="44"/>
        <end position="202"/>
    </location>
</feature>
<dbReference type="Gene3D" id="2.60.40.230">
    <property type="entry name" value="Neocarzinostatin-like"/>
    <property type="match status" value="1"/>
</dbReference>
<reference evidence="3" key="1">
    <citation type="submission" date="2020-08" db="EMBL/GenBank/DDBJ databases">
        <title>Whole genome shotgun sequence of Polymorphospora rubra NBRC 101157.</title>
        <authorList>
            <person name="Komaki H."/>
            <person name="Tamura T."/>
        </authorList>
    </citation>
    <scope>NUCLEOTIDE SEQUENCE</scope>
    <source>
        <strain evidence="3">NBRC 101157</strain>
    </source>
</reference>
<dbReference type="KEGG" id="pry:Prubr_73030"/>
<evidence type="ECO:0000313" key="3">
    <source>
        <dbReference type="EMBL" id="BCJ70282.1"/>
    </source>
</evidence>
<feature type="signal peptide" evidence="1">
    <location>
        <begin position="1"/>
        <end position="36"/>
    </location>
</feature>
<evidence type="ECO:0000313" key="4">
    <source>
        <dbReference type="Proteomes" id="UP000680866"/>
    </source>
</evidence>
<keyword evidence="4" id="KW-1185">Reference proteome</keyword>
<dbReference type="EMBL" id="AP023359">
    <property type="protein sequence ID" value="BCJ70282.1"/>
    <property type="molecule type" value="Genomic_DNA"/>
</dbReference>
<evidence type="ECO:0000256" key="1">
    <source>
        <dbReference type="SAM" id="SignalP"/>
    </source>
</evidence>
<dbReference type="InterPro" id="IPR007331">
    <property type="entry name" value="Htaa"/>
</dbReference>
<dbReference type="Pfam" id="PF04213">
    <property type="entry name" value="HtaA"/>
    <property type="match status" value="1"/>
</dbReference>
<dbReference type="RefSeq" id="WP_212820084.1">
    <property type="nucleotide sequence ID" value="NZ_AP023359.1"/>
</dbReference>
<sequence length="503" mass="50364">MGRLGAGTTRRSPLRWVTAVALGGATALFVVAPASAAPVDVTAGSLDWGFKASFRSYVATGNGNPPIAASDGATRNADGTFRFSYHDGSYDAAAGTATVHYDGTVVFSYPAHFFTITMANPTVVLDGAAGSLRADVDLTVTGGGFEPISVDQAEIATLATGTPQSDGSTVTWSNLTTTMTEIGASAFAGFYGAGTALDPATVRISTSGGPAGPAVTVTPATGVDPAGTTATVTGSGFDPQAANGNGIYVAFGPKNDADYWVNSRRYKSVKWVNKNVTTPGGGQDILNADGTFDTTLEVAARYTDGNGNEVDCTAVQCYILTFAAHGSADRSQDTFTPVSFTTPVAGSADQEITAEVRQTGPLTLAVAGSTVALGAVEPGGTATGALNTVTVRDQRGTNAGWSLVGQVEQFTGSLGGTIAADNLGWVPNASFVDDGLVSTPGVVTPGAPANPGEGTGLGTARTLCSSAAGASGGQFECGAQLNLGVPASSTPGDYTATLTVTLS</sequence>
<organism evidence="3 4">
    <name type="scientific">Polymorphospora rubra</name>
    <dbReference type="NCBI Taxonomy" id="338584"/>
    <lineage>
        <taxon>Bacteria</taxon>
        <taxon>Bacillati</taxon>
        <taxon>Actinomycetota</taxon>
        <taxon>Actinomycetes</taxon>
        <taxon>Micromonosporales</taxon>
        <taxon>Micromonosporaceae</taxon>
        <taxon>Polymorphospora</taxon>
    </lineage>
</organism>
<name>A0A810N9G0_9ACTN</name>
<keyword evidence="1" id="KW-0732">Signal</keyword>
<dbReference type="SUPFAM" id="SSF49319">
    <property type="entry name" value="Actinoxanthin-like"/>
    <property type="match status" value="1"/>
</dbReference>
<feature type="chain" id="PRO_5032807979" description="Htaa domain-containing protein" evidence="1">
    <location>
        <begin position="37"/>
        <end position="503"/>
    </location>
</feature>
<dbReference type="AlphaFoldDB" id="A0A810N9G0"/>
<proteinExistence type="predicted"/>
<protein>
    <recommendedName>
        <fullName evidence="2">Htaa domain-containing protein</fullName>
    </recommendedName>
</protein>
<dbReference type="Proteomes" id="UP000680866">
    <property type="component" value="Chromosome"/>
</dbReference>
<accession>A0A810N9G0</accession>
<dbReference type="InterPro" id="IPR027273">
    <property type="entry name" value="Neocarzinostatin-like"/>
</dbReference>
<gene>
    <name evidence="3" type="ORF">Prubr_73030</name>
</gene>
<dbReference type="PROSITE" id="PS51318">
    <property type="entry name" value="TAT"/>
    <property type="match status" value="1"/>
</dbReference>